<keyword evidence="1" id="KW-1185">Reference proteome</keyword>
<dbReference type="AlphaFoldDB" id="A0A915KNE9"/>
<protein>
    <submittedName>
        <fullName evidence="2">Uncharacterized protein</fullName>
    </submittedName>
</protein>
<accession>A0A915KNE9</accession>
<sequence>MKKAVVKKVQIEEKQNFNKAKEREGFMLMKSMGHGLLYHLNNTNIQDQIYAYRSENMHYNKQVND</sequence>
<reference evidence="2" key="1">
    <citation type="submission" date="2022-11" db="UniProtKB">
        <authorList>
            <consortium name="WormBaseParasite"/>
        </authorList>
    </citation>
    <scope>IDENTIFICATION</scope>
</reference>
<organism evidence="1 2">
    <name type="scientific">Romanomermis culicivorax</name>
    <name type="common">Nematode worm</name>
    <dbReference type="NCBI Taxonomy" id="13658"/>
    <lineage>
        <taxon>Eukaryota</taxon>
        <taxon>Metazoa</taxon>
        <taxon>Ecdysozoa</taxon>
        <taxon>Nematoda</taxon>
        <taxon>Enoplea</taxon>
        <taxon>Dorylaimia</taxon>
        <taxon>Mermithida</taxon>
        <taxon>Mermithoidea</taxon>
        <taxon>Mermithidae</taxon>
        <taxon>Romanomermis</taxon>
    </lineage>
</organism>
<proteinExistence type="predicted"/>
<name>A0A915KNE9_ROMCU</name>
<evidence type="ECO:0000313" key="2">
    <source>
        <dbReference type="WBParaSite" id="nRc.2.0.1.t39575-RA"/>
    </source>
</evidence>
<evidence type="ECO:0000313" key="1">
    <source>
        <dbReference type="Proteomes" id="UP000887565"/>
    </source>
</evidence>
<dbReference type="Proteomes" id="UP000887565">
    <property type="component" value="Unplaced"/>
</dbReference>
<dbReference type="WBParaSite" id="nRc.2.0.1.t39575-RA">
    <property type="protein sequence ID" value="nRc.2.0.1.t39575-RA"/>
    <property type="gene ID" value="nRc.2.0.1.g39575"/>
</dbReference>